<dbReference type="GO" id="GO:0016740">
    <property type="term" value="F:transferase activity"/>
    <property type="evidence" value="ECO:0007669"/>
    <property type="project" value="UniProtKB-KW"/>
</dbReference>
<dbReference type="InterPro" id="IPR001173">
    <property type="entry name" value="Glyco_trans_2-like"/>
</dbReference>
<dbReference type="PANTHER" id="PTHR43179">
    <property type="entry name" value="RHAMNOSYLTRANSFERASE WBBL"/>
    <property type="match status" value="1"/>
</dbReference>
<dbReference type="InterPro" id="IPR029044">
    <property type="entry name" value="Nucleotide-diphossugar_trans"/>
</dbReference>
<dbReference type="eggNOG" id="COG1216">
    <property type="taxonomic scope" value="Bacteria"/>
</dbReference>
<comment type="caution">
    <text evidence="2">The sequence shown here is derived from an EMBL/GenBank/DDBJ whole genome shotgun (WGS) entry which is preliminary data.</text>
</comment>
<evidence type="ECO:0000259" key="1">
    <source>
        <dbReference type="Pfam" id="PF00535"/>
    </source>
</evidence>
<dbReference type="AlphaFoldDB" id="A0A0F0GT10"/>
<dbReference type="Pfam" id="PF13692">
    <property type="entry name" value="Glyco_trans_1_4"/>
    <property type="match status" value="1"/>
</dbReference>
<dbReference type="Gene3D" id="3.40.50.11010">
    <property type="match status" value="1"/>
</dbReference>
<dbReference type="PROSITE" id="PS51257">
    <property type="entry name" value="PROKAR_LIPOPROTEIN"/>
    <property type="match status" value="1"/>
</dbReference>
<proteinExistence type="predicted"/>
<dbReference type="Proteomes" id="UP000033393">
    <property type="component" value="Unassembled WGS sequence"/>
</dbReference>
<reference evidence="2 3" key="1">
    <citation type="submission" date="2015-02" db="EMBL/GenBank/DDBJ databases">
        <authorList>
            <person name="Ju K.-S."/>
            <person name="Doroghazi J.R."/>
            <person name="Metcalf W."/>
        </authorList>
    </citation>
    <scope>NUCLEOTIDE SEQUENCE [LARGE SCALE GENOMIC DNA]</scope>
    <source>
        <strain evidence="2 3">NRRL B-16140</strain>
    </source>
</reference>
<protein>
    <submittedName>
        <fullName evidence="2">Family 2 glycosyl transferase</fullName>
    </submittedName>
</protein>
<keyword evidence="3" id="KW-1185">Reference proteome</keyword>
<dbReference type="EMBL" id="JYJG01000199">
    <property type="protein sequence ID" value="KJK45731.1"/>
    <property type="molecule type" value="Genomic_DNA"/>
</dbReference>
<dbReference type="Gene3D" id="3.40.50.2000">
    <property type="entry name" value="Glycogen Phosphorylase B"/>
    <property type="match status" value="1"/>
</dbReference>
<accession>A0A0F0GT10</accession>
<dbReference type="Gene3D" id="3.90.550.10">
    <property type="entry name" value="Spore Coat Polysaccharide Biosynthesis Protein SpsA, Chain A"/>
    <property type="match status" value="1"/>
</dbReference>
<dbReference type="SUPFAM" id="SSF53756">
    <property type="entry name" value="UDP-Glycosyltransferase/glycogen phosphorylase"/>
    <property type="match status" value="1"/>
</dbReference>
<feature type="domain" description="Glycosyltransferase 2-like" evidence="1">
    <location>
        <begin position="11"/>
        <end position="134"/>
    </location>
</feature>
<organism evidence="2 3">
    <name type="scientific">Lentzea aerocolonigenes</name>
    <name type="common">Lechevalieria aerocolonigenes</name>
    <name type="synonym">Saccharothrix aerocolonigenes</name>
    <dbReference type="NCBI Taxonomy" id="68170"/>
    <lineage>
        <taxon>Bacteria</taxon>
        <taxon>Bacillati</taxon>
        <taxon>Actinomycetota</taxon>
        <taxon>Actinomycetes</taxon>
        <taxon>Pseudonocardiales</taxon>
        <taxon>Pseudonocardiaceae</taxon>
        <taxon>Lentzea</taxon>
    </lineage>
</organism>
<dbReference type="SUPFAM" id="SSF53448">
    <property type="entry name" value="Nucleotide-diphospho-sugar transferases"/>
    <property type="match status" value="1"/>
</dbReference>
<evidence type="ECO:0000313" key="2">
    <source>
        <dbReference type="EMBL" id="KJK45731.1"/>
    </source>
</evidence>
<keyword evidence="2" id="KW-0808">Transferase</keyword>
<dbReference type="Pfam" id="PF00535">
    <property type="entry name" value="Glycos_transf_2"/>
    <property type="match status" value="1"/>
</dbReference>
<dbReference type="RefSeq" id="WP_045314068.1">
    <property type="nucleotide sequence ID" value="NZ_JYJG01000199.1"/>
</dbReference>
<dbReference type="OrthoDB" id="9771846at2"/>
<sequence>MDSLPARPLAVVVVTYNSASVISGCLEALPVALSGIADWQAVVVDNASADSTVELAEAAGAKVVRRLGNDGFAAGVNAGIAAAPGCDVLVLNADVRLEPGAVAALRAAVRPGVGIVGPKLVDERGVVQHSVRREPTPLRVLGQALLGGTTAGKFPALGEIVVRPGETADWITGAAWLVTAECIDAIGTLDERYLLYSEETEYMLRARDKGFATRYEPEAVAVHLGGESETSARLWALLQANRVRLHRERQGRPRSVLMWFAVALNELLRIHRPRHRAALRGLIGMREWPEPLDTNKNNAAYLCFSAQDWWYHNRAHSDFQLLRRVAKHRKVLLVNSIGLRMPLPGRSTQFLRRIFRKLKSVAMLVRRPIPDTPGFHVMTPLPLPFYGKPWLRKLNSVLVRAQVRAVSLALGMKKPVVVATIPTSWDVIKPMPRASLVYNRSDRHSAFPESDQVAIKALEDQLLEHSDHVLYVSRALQEEDQPQTGTRGHFLDHGVDLEHFRRRDQLPADIASIEGPVIGFFGSLDDYLVDFDLLERVAKEIPEAHLVLIGDATCSMERYEKYSNVTWLDFRPYEQIPAYGTGFDVALMPWLDNDWIKHANPIKLKEYLALGLPIVSTDFPEVQHYTDRVRVAANPDDFIEQIRLTLKDGGIGTPEQRRRSVLSASWDARARDLMRLAEGEA</sequence>
<dbReference type="PANTHER" id="PTHR43179:SF7">
    <property type="entry name" value="RHAMNOSYLTRANSFERASE WBBL"/>
    <property type="match status" value="1"/>
</dbReference>
<name>A0A0F0GT10_LENAE</name>
<gene>
    <name evidence="2" type="ORF">UK23_25005</name>
</gene>
<dbReference type="PATRIC" id="fig|68170.10.peg.6256"/>
<evidence type="ECO:0000313" key="3">
    <source>
        <dbReference type="Proteomes" id="UP000033393"/>
    </source>
</evidence>
<dbReference type="eggNOG" id="COG0438">
    <property type="taxonomic scope" value="Bacteria"/>
</dbReference>